<protein>
    <submittedName>
        <fullName evidence="1">Uncharacterized protein</fullName>
    </submittedName>
</protein>
<dbReference type="EMBL" id="OZ023717">
    <property type="protein sequence ID" value="CAK9866066.1"/>
    <property type="molecule type" value="Genomic_DNA"/>
</dbReference>
<proteinExistence type="predicted"/>
<reference evidence="1" key="1">
    <citation type="submission" date="2024-03" db="EMBL/GenBank/DDBJ databases">
        <authorList>
            <consortium name="ELIXIR-Norway"/>
            <consortium name="Elixir Norway"/>
        </authorList>
    </citation>
    <scope>NUCLEOTIDE SEQUENCE</scope>
</reference>
<accession>A0ABP1AUQ6</accession>
<keyword evidence="2" id="KW-1185">Reference proteome</keyword>
<evidence type="ECO:0000313" key="2">
    <source>
        <dbReference type="Proteomes" id="UP001497522"/>
    </source>
</evidence>
<organism evidence="1 2">
    <name type="scientific">Sphagnum jensenii</name>
    <dbReference type="NCBI Taxonomy" id="128206"/>
    <lineage>
        <taxon>Eukaryota</taxon>
        <taxon>Viridiplantae</taxon>
        <taxon>Streptophyta</taxon>
        <taxon>Embryophyta</taxon>
        <taxon>Bryophyta</taxon>
        <taxon>Sphagnophytina</taxon>
        <taxon>Sphagnopsida</taxon>
        <taxon>Sphagnales</taxon>
        <taxon>Sphagnaceae</taxon>
        <taxon>Sphagnum</taxon>
    </lineage>
</organism>
<evidence type="ECO:0000313" key="1">
    <source>
        <dbReference type="EMBL" id="CAK9866066.1"/>
    </source>
</evidence>
<dbReference type="Proteomes" id="UP001497522">
    <property type="component" value="Chromosome 16"/>
</dbReference>
<name>A0ABP1AUQ6_9BRYO</name>
<sequence length="89" mass="9880">METRMRYPSRNAGWQGRRNNQLLCKGACLVHVSEKIIISSQEVSEDVELLQKNGGGNYCSSTLDICHLTQLLFIPVSKKKRSSPSSQAG</sequence>
<gene>
    <name evidence="1" type="ORF">CSSPJE1EN2_LOCUS9061</name>
</gene>